<evidence type="ECO:0000259" key="6">
    <source>
        <dbReference type="Pfam" id="PF00149"/>
    </source>
</evidence>
<keyword evidence="2" id="KW-0378">Hydrolase</keyword>
<dbReference type="Pfam" id="PF00149">
    <property type="entry name" value="Metallophos"/>
    <property type="match status" value="1"/>
</dbReference>
<keyword evidence="1" id="KW-0479">Metal-binding</keyword>
<dbReference type="Gene3D" id="3.60.21.10">
    <property type="match status" value="1"/>
</dbReference>
<keyword evidence="9" id="KW-1185">Reference proteome</keyword>
<dbReference type="PANTHER" id="PTHR42988:SF2">
    <property type="entry name" value="CYCLIC NUCLEOTIDE PHOSPHODIESTERASE CBUA0032-RELATED"/>
    <property type="match status" value="1"/>
</dbReference>
<evidence type="ECO:0000256" key="2">
    <source>
        <dbReference type="ARBA" id="ARBA00022801"/>
    </source>
</evidence>
<evidence type="ECO:0000313" key="9">
    <source>
        <dbReference type="Proteomes" id="UP000284178"/>
    </source>
</evidence>
<dbReference type="EMBL" id="QRUP01000032">
    <property type="protein sequence ID" value="RGR67396.1"/>
    <property type="molecule type" value="Genomic_DNA"/>
</dbReference>
<evidence type="ECO:0000256" key="5">
    <source>
        <dbReference type="SAM" id="SignalP"/>
    </source>
</evidence>
<keyword evidence="5" id="KW-0732">Signal</keyword>
<proteinExistence type="inferred from homology"/>
<gene>
    <name evidence="8" type="ORF">DWY25_16865</name>
</gene>
<dbReference type="InterPro" id="IPR004843">
    <property type="entry name" value="Calcineurin-like_PHP"/>
</dbReference>
<feature type="signal peptide" evidence="5">
    <location>
        <begin position="1"/>
        <end position="23"/>
    </location>
</feature>
<dbReference type="GeneID" id="83017068"/>
<name>A0A412FGX8_9FIRM</name>
<dbReference type="InterPro" id="IPR040869">
    <property type="entry name" value="CNP_C"/>
</dbReference>
<evidence type="ECO:0000259" key="7">
    <source>
        <dbReference type="Pfam" id="PF17839"/>
    </source>
</evidence>
<organism evidence="8 9">
    <name type="scientific">Holdemania filiformis</name>
    <dbReference type="NCBI Taxonomy" id="61171"/>
    <lineage>
        <taxon>Bacteria</taxon>
        <taxon>Bacillati</taxon>
        <taxon>Bacillota</taxon>
        <taxon>Erysipelotrichia</taxon>
        <taxon>Erysipelotrichales</taxon>
        <taxon>Erysipelotrichaceae</taxon>
        <taxon>Holdemania</taxon>
    </lineage>
</organism>
<sequence>MLKIRIKLLGLALCLTACTAVRSAQPAPSPKPALPITLNGSLTLLCSSDLHYQSERLQSQVSVVPQMIYNEAITAAMLAQMQEAQPDRIILTGDLVNQGDEQDHQKMAAMLRKVNETVPVRVIPGNHDLAMVTRGEFANLYHEFGYDQAYSRDPDSLSYAELTDAGVLLVLLDTNSERPGGSEGTLSDATLKWLQDLGEQARQSGWLMLTFSHHNLLDHTVTASSDIVAAADTVKVLLEQLNVKTHISGHRHTGHIQTDTAGAQSLTEIVLPMPIAWPNTYGRVQISMEGLDYTQETIDVAAWAQTQGLANPDLLDFPAYSVQAQRQVNQSTLDSTLKNAELTPEQRQLMEEVFQRTMFSYRQGQLDQIRAELLAHPGYQAWQALGPDTIWKRWLQALLTNEEQSPGDHIHVEY</sequence>
<feature type="chain" id="PRO_5038401804" evidence="5">
    <location>
        <begin position="24"/>
        <end position="414"/>
    </location>
</feature>
<dbReference type="PANTHER" id="PTHR42988">
    <property type="entry name" value="PHOSPHOHYDROLASE"/>
    <property type="match status" value="1"/>
</dbReference>
<evidence type="ECO:0000256" key="3">
    <source>
        <dbReference type="ARBA" id="ARBA00023004"/>
    </source>
</evidence>
<dbReference type="GO" id="GO:0016787">
    <property type="term" value="F:hydrolase activity"/>
    <property type="evidence" value="ECO:0007669"/>
    <property type="project" value="UniProtKB-KW"/>
</dbReference>
<dbReference type="InterPro" id="IPR050884">
    <property type="entry name" value="CNP_phosphodiesterase-III"/>
</dbReference>
<dbReference type="Pfam" id="PF17839">
    <property type="entry name" value="CNP_C_terminal"/>
    <property type="match status" value="1"/>
</dbReference>
<protein>
    <submittedName>
        <fullName evidence="8">Metallophosphoesterase</fullName>
    </submittedName>
</protein>
<feature type="domain" description="Cyclic nucleotide phosphodiesterase C-terminal" evidence="7">
    <location>
        <begin position="299"/>
        <end position="402"/>
    </location>
</feature>
<dbReference type="RefSeq" id="WP_117896230.1">
    <property type="nucleotide sequence ID" value="NZ_CABJCV010000032.1"/>
</dbReference>
<dbReference type="AlphaFoldDB" id="A0A412FGX8"/>
<comment type="similarity">
    <text evidence="4">Belongs to the cyclic nucleotide phosphodiesterase class-III family.</text>
</comment>
<accession>A0A412FGX8</accession>
<dbReference type="Proteomes" id="UP000284178">
    <property type="component" value="Unassembled WGS sequence"/>
</dbReference>
<evidence type="ECO:0000313" key="8">
    <source>
        <dbReference type="EMBL" id="RGR67396.1"/>
    </source>
</evidence>
<dbReference type="GO" id="GO:0046872">
    <property type="term" value="F:metal ion binding"/>
    <property type="evidence" value="ECO:0007669"/>
    <property type="project" value="UniProtKB-KW"/>
</dbReference>
<dbReference type="InterPro" id="IPR029052">
    <property type="entry name" value="Metallo-depent_PP-like"/>
</dbReference>
<reference evidence="8 9" key="1">
    <citation type="submission" date="2018-08" db="EMBL/GenBank/DDBJ databases">
        <title>A genome reference for cultivated species of the human gut microbiota.</title>
        <authorList>
            <person name="Zou Y."/>
            <person name="Xue W."/>
            <person name="Luo G."/>
        </authorList>
    </citation>
    <scope>NUCLEOTIDE SEQUENCE [LARGE SCALE GENOMIC DNA]</scope>
    <source>
        <strain evidence="8 9">AF24-29</strain>
    </source>
</reference>
<evidence type="ECO:0000256" key="1">
    <source>
        <dbReference type="ARBA" id="ARBA00022723"/>
    </source>
</evidence>
<dbReference type="SUPFAM" id="SSF56300">
    <property type="entry name" value="Metallo-dependent phosphatases"/>
    <property type="match status" value="1"/>
</dbReference>
<evidence type="ECO:0000256" key="4">
    <source>
        <dbReference type="ARBA" id="ARBA00025742"/>
    </source>
</evidence>
<feature type="domain" description="Calcineurin-like phosphoesterase" evidence="6">
    <location>
        <begin position="43"/>
        <end position="253"/>
    </location>
</feature>
<keyword evidence="3" id="KW-0408">Iron</keyword>
<comment type="caution">
    <text evidence="8">The sequence shown here is derived from an EMBL/GenBank/DDBJ whole genome shotgun (WGS) entry which is preliminary data.</text>
</comment>